<dbReference type="Gene3D" id="1.10.10.10">
    <property type="entry name" value="Winged helix-like DNA-binding domain superfamily/Winged helix DNA-binding domain"/>
    <property type="match status" value="1"/>
</dbReference>
<name>A0A934QJM1_9PROT</name>
<keyword evidence="6" id="KW-1185">Reference proteome</keyword>
<dbReference type="InterPro" id="IPR047640">
    <property type="entry name" value="RpiR-like"/>
</dbReference>
<accession>A0A934QJM1</accession>
<dbReference type="Proteomes" id="UP000778970">
    <property type="component" value="Unassembled WGS sequence"/>
</dbReference>
<evidence type="ECO:0000313" key="5">
    <source>
        <dbReference type="EMBL" id="MBK1698119.1"/>
    </source>
</evidence>
<dbReference type="Pfam" id="PF01380">
    <property type="entry name" value="SIS"/>
    <property type="match status" value="1"/>
</dbReference>
<dbReference type="InterPro" id="IPR035472">
    <property type="entry name" value="RpiR-like_SIS"/>
</dbReference>
<evidence type="ECO:0000256" key="3">
    <source>
        <dbReference type="ARBA" id="ARBA00023163"/>
    </source>
</evidence>
<dbReference type="GO" id="GO:0003677">
    <property type="term" value="F:DNA binding"/>
    <property type="evidence" value="ECO:0007669"/>
    <property type="project" value="UniProtKB-KW"/>
</dbReference>
<dbReference type="GO" id="GO:1901135">
    <property type="term" value="P:carbohydrate derivative metabolic process"/>
    <property type="evidence" value="ECO:0007669"/>
    <property type="project" value="InterPro"/>
</dbReference>
<dbReference type="Pfam" id="PF01418">
    <property type="entry name" value="HTH_6"/>
    <property type="match status" value="1"/>
</dbReference>
<reference evidence="5" key="1">
    <citation type="submission" date="2017-08" db="EMBL/GenBank/DDBJ databases">
        <authorList>
            <person name="Imhoff J.F."/>
            <person name="Rahn T."/>
            <person name="Kuenzel S."/>
            <person name="Neulinger S.C."/>
        </authorList>
    </citation>
    <scope>NUCLEOTIDE SEQUENCE</scope>
    <source>
        <strain evidence="5">DSM 9154</strain>
    </source>
</reference>
<reference evidence="5" key="2">
    <citation type="journal article" date="2020" name="Microorganisms">
        <title>Osmotic Adaptation and Compatible Solute Biosynthesis of Phototrophic Bacteria as Revealed from Genome Analyses.</title>
        <authorList>
            <person name="Imhoff J.F."/>
            <person name="Rahn T."/>
            <person name="Kunzel S."/>
            <person name="Keller A."/>
            <person name="Neulinger S.C."/>
        </authorList>
    </citation>
    <scope>NUCLEOTIDE SEQUENCE</scope>
    <source>
        <strain evidence="5">DSM 9154</strain>
    </source>
</reference>
<dbReference type="InterPro" id="IPR009057">
    <property type="entry name" value="Homeodomain-like_sf"/>
</dbReference>
<dbReference type="CDD" id="cd05013">
    <property type="entry name" value="SIS_RpiR"/>
    <property type="match status" value="1"/>
</dbReference>
<keyword evidence="3" id="KW-0804">Transcription</keyword>
<evidence type="ECO:0000256" key="1">
    <source>
        <dbReference type="ARBA" id="ARBA00023015"/>
    </source>
</evidence>
<proteinExistence type="predicted"/>
<dbReference type="PANTHER" id="PTHR30514">
    <property type="entry name" value="GLUCOKINASE"/>
    <property type="match status" value="1"/>
</dbReference>
<dbReference type="InterPro" id="IPR000281">
    <property type="entry name" value="HTH_RpiR"/>
</dbReference>
<dbReference type="PANTHER" id="PTHR30514:SF18">
    <property type="entry name" value="RPIR-FAMILY TRANSCRIPTIONAL REGULATOR"/>
    <property type="match status" value="1"/>
</dbReference>
<dbReference type="InterPro" id="IPR046348">
    <property type="entry name" value="SIS_dom_sf"/>
</dbReference>
<evidence type="ECO:0000259" key="4">
    <source>
        <dbReference type="PROSITE" id="PS51071"/>
    </source>
</evidence>
<sequence length="290" mass="32665">MAEATPTVAEALRGQFDQFTRAERQLADALLAHYPVAGLSSITALAETAQVSTPTVVRLVKKLGFSGYPQFQARLRAELAETISSPVAKHERWAGTAPEAHILNRFADAAIDNLHRTLSRFDTESFDAVAELLADTNRQIAMVGGRITRSLADYLFTHMQVIRDGLSLVPSTSSTWPHYLLSMRPGDVLVVFDIRRYETELIRFVEMARAREVTIVLFTDQWGSPAVKHAQYVFPCRIEVPSAWDSTMVMLFVVEALIAAVQTQRWETTRDRFNELEGLFDEARLFKKFT</sequence>
<dbReference type="EMBL" id="NRRE01000026">
    <property type="protein sequence ID" value="MBK1698119.1"/>
    <property type="molecule type" value="Genomic_DNA"/>
</dbReference>
<dbReference type="GO" id="GO:0097367">
    <property type="term" value="F:carbohydrate derivative binding"/>
    <property type="evidence" value="ECO:0007669"/>
    <property type="project" value="InterPro"/>
</dbReference>
<keyword evidence="2" id="KW-0238">DNA-binding</keyword>
<evidence type="ECO:0000313" key="6">
    <source>
        <dbReference type="Proteomes" id="UP000778970"/>
    </source>
</evidence>
<dbReference type="GO" id="GO:0003700">
    <property type="term" value="F:DNA-binding transcription factor activity"/>
    <property type="evidence" value="ECO:0007669"/>
    <property type="project" value="InterPro"/>
</dbReference>
<dbReference type="SUPFAM" id="SSF46689">
    <property type="entry name" value="Homeodomain-like"/>
    <property type="match status" value="1"/>
</dbReference>
<feature type="domain" description="HTH rpiR-type" evidence="4">
    <location>
        <begin position="6"/>
        <end position="82"/>
    </location>
</feature>
<dbReference type="SUPFAM" id="SSF53697">
    <property type="entry name" value="SIS domain"/>
    <property type="match status" value="1"/>
</dbReference>
<dbReference type="AlphaFoldDB" id="A0A934QJM1"/>
<gene>
    <name evidence="5" type="ORF">CKO21_12800</name>
</gene>
<comment type="caution">
    <text evidence="5">The sequence shown here is derived from an EMBL/GenBank/DDBJ whole genome shotgun (WGS) entry which is preliminary data.</text>
</comment>
<evidence type="ECO:0000256" key="2">
    <source>
        <dbReference type="ARBA" id="ARBA00023125"/>
    </source>
</evidence>
<dbReference type="PROSITE" id="PS51071">
    <property type="entry name" value="HTH_RPIR"/>
    <property type="match status" value="1"/>
</dbReference>
<keyword evidence="1" id="KW-0805">Transcription regulation</keyword>
<organism evidence="5 6">
    <name type="scientific">Rhodovibrio salinarum</name>
    <dbReference type="NCBI Taxonomy" id="1087"/>
    <lineage>
        <taxon>Bacteria</taxon>
        <taxon>Pseudomonadati</taxon>
        <taxon>Pseudomonadota</taxon>
        <taxon>Alphaproteobacteria</taxon>
        <taxon>Rhodospirillales</taxon>
        <taxon>Rhodovibrionaceae</taxon>
        <taxon>Rhodovibrio</taxon>
    </lineage>
</organism>
<protein>
    <submittedName>
        <fullName evidence="5">MurR/RpiR family transcriptional regulator</fullName>
    </submittedName>
</protein>
<dbReference type="InterPro" id="IPR001347">
    <property type="entry name" value="SIS_dom"/>
</dbReference>
<dbReference type="InterPro" id="IPR036388">
    <property type="entry name" value="WH-like_DNA-bd_sf"/>
</dbReference>
<dbReference type="Gene3D" id="3.40.50.10490">
    <property type="entry name" value="Glucose-6-phosphate isomerase like protein, domain 1"/>
    <property type="match status" value="1"/>
</dbReference>